<evidence type="ECO:0000256" key="6">
    <source>
        <dbReference type="PIRSR" id="PIRSR600223-1"/>
    </source>
</evidence>
<comment type="subcellular location">
    <subcellularLocation>
        <location evidence="2">Cell membrane</location>
        <topology evidence="2">Single-pass type II membrane protein</topology>
    </subcellularLocation>
    <subcellularLocation>
        <location evidence="7">Membrane</location>
        <topology evidence="7">Single-pass type II membrane protein</topology>
    </subcellularLocation>
</comment>
<reference evidence="9" key="1">
    <citation type="journal article" date="2014" name="Genome Announc.">
        <title>Draft Genome Sequences of Three Alkaliphilic Bacillus Strains, Bacillus wakoensis JCM 9140T, Bacillus akibai JCM 9157T, and Bacillus hemicellulosilyticus JCM 9152T.</title>
        <authorList>
            <person name="Yuki M."/>
            <person name="Oshima K."/>
            <person name="Suda W."/>
            <person name="Oshida Y."/>
            <person name="Kitamura K."/>
            <person name="Iida T."/>
            <person name="Hattori M."/>
            <person name="Ohkuma M."/>
        </authorList>
    </citation>
    <scope>NUCLEOTIDE SEQUENCE [LARGE SCALE GENOMIC DNA]</scope>
    <source>
        <strain evidence="9">JCM 9140</strain>
    </source>
</reference>
<feature type="domain" description="Peptidase S26" evidence="8">
    <location>
        <begin position="8"/>
        <end position="169"/>
    </location>
</feature>
<evidence type="ECO:0000313" key="9">
    <source>
        <dbReference type="EMBL" id="GAE25748.1"/>
    </source>
</evidence>
<dbReference type="PRINTS" id="PR00727">
    <property type="entry name" value="LEADERPTASE"/>
</dbReference>
<dbReference type="GO" id="GO:0009003">
    <property type="term" value="F:signal peptidase activity"/>
    <property type="evidence" value="ECO:0007669"/>
    <property type="project" value="UniProtKB-EC"/>
</dbReference>
<dbReference type="SUPFAM" id="SSF51306">
    <property type="entry name" value="LexA/Signal peptidase"/>
    <property type="match status" value="1"/>
</dbReference>
<protein>
    <recommendedName>
        <fullName evidence="4 7">Signal peptidase I</fullName>
        <ecNumber evidence="4 7">3.4.21.89</ecNumber>
    </recommendedName>
</protein>
<comment type="similarity">
    <text evidence="3 7">Belongs to the peptidase S26 family.</text>
</comment>
<dbReference type="GO" id="GO:0006465">
    <property type="term" value="P:signal peptide processing"/>
    <property type="evidence" value="ECO:0007669"/>
    <property type="project" value="InterPro"/>
</dbReference>
<dbReference type="PANTHER" id="PTHR43390:SF1">
    <property type="entry name" value="CHLOROPLAST PROCESSING PEPTIDASE"/>
    <property type="match status" value="1"/>
</dbReference>
<keyword evidence="5 7" id="KW-0378">Hydrolase</keyword>
<evidence type="ECO:0000259" key="8">
    <source>
        <dbReference type="Pfam" id="PF10502"/>
    </source>
</evidence>
<evidence type="ECO:0000256" key="5">
    <source>
        <dbReference type="ARBA" id="ARBA00022801"/>
    </source>
</evidence>
<evidence type="ECO:0000256" key="3">
    <source>
        <dbReference type="ARBA" id="ARBA00009370"/>
    </source>
</evidence>
<comment type="catalytic activity">
    <reaction evidence="1 7">
        <text>Cleavage of hydrophobic, N-terminal signal or leader sequences from secreted and periplasmic proteins.</text>
        <dbReference type="EC" id="3.4.21.89"/>
    </reaction>
</comment>
<dbReference type="PANTHER" id="PTHR43390">
    <property type="entry name" value="SIGNAL PEPTIDASE I"/>
    <property type="match status" value="1"/>
</dbReference>
<dbReference type="NCBIfam" id="TIGR02227">
    <property type="entry name" value="sigpep_I_bact"/>
    <property type="match status" value="1"/>
</dbReference>
<keyword evidence="7" id="KW-0812">Transmembrane</keyword>
<dbReference type="CDD" id="cd06530">
    <property type="entry name" value="S26_SPase_I"/>
    <property type="match status" value="1"/>
</dbReference>
<organism evidence="9 10">
    <name type="scientific">Halalkalibacter wakoensis JCM 9140</name>
    <dbReference type="NCBI Taxonomy" id="1236970"/>
    <lineage>
        <taxon>Bacteria</taxon>
        <taxon>Bacillati</taxon>
        <taxon>Bacillota</taxon>
        <taxon>Bacilli</taxon>
        <taxon>Bacillales</taxon>
        <taxon>Bacillaceae</taxon>
        <taxon>Halalkalibacter</taxon>
    </lineage>
</organism>
<evidence type="ECO:0000313" key="10">
    <source>
        <dbReference type="Proteomes" id="UP000018890"/>
    </source>
</evidence>
<dbReference type="InterPro" id="IPR019757">
    <property type="entry name" value="Pept_S26A_signal_pept_1_Lys-AS"/>
</dbReference>
<dbReference type="PROSITE" id="PS00761">
    <property type="entry name" value="SPASE_I_3"/>
    <property type="match status" value="1"/>
</dbReference>
<feature type="active site" evidence="6">
    <location>
        <position position="80"/>
    </location>
</feature>
<feature type="active site" evidence="6">
    <location>
        <position position="39"/>
    </location>
</feature>
<sequence>METKQNEWFEWGKAFIIAILLAIIIRTFVFTSYEVQGESMSPNVFDGERFIVNKMGYGFVEPDRFDLIVFHANEEEDYIKRVIGLPGDRISYRDDVLYVNDEPIEEPFLTERIEEHQWGAYTNDFAIPEVVPDGHVFVLGDNRPNSLDSRRIGFISTDQIVGKVDWRFWPLREAGLMK</sequence>
<evidence type="ECO:0000256" key="1">
    <source>
        <dbReference type="ARBA" id="ARBA00000677"/>
    </source>
</evidence>
<dbReference type="RefSeq" id="WP_034744580.1">
    <property type="nucleotide sequence ID" value="NZ_BAUT01000013.1"/>
</dbReference>
<dbReference type="InterPro" id="IPR000223">
    <property type="entry name" value="Pept_S26A_signal_pept_1"/>
</dbReference>
<name>W4Q1Y1_9BACI</name>
<dbReference type="PROSITE" id="PS00760">
    <property type="entry name" value="SPASE_I_2"/>
    <property type="match status" value="1"/>
</dbReference>
<dbReference type="GO" id="GO:0005886">
    <property type="term" value="C:plasma membrane"/>
    <property type="evidence" value="ECO:0007669"/>
    <property type="project" value="UniProtKB-SubCell"/>
</dbReference>
<proteinExistence type="inferred from homology"/>
<evidence type="ECO:0000256" key="7">
    <source>
        <dbReference type="RuleBase" id="RU362042"/>
    </source>
</evidence>
<keyword evidence="7" id="KW-1133">Transmembrane helix</keyword>
<evidence type="ECO:0000256" key="2">
    <source>
        <dbReference type="ARBA" id="ARBA00004401"/>
    </source>
</evidence>
<comment type="caution">
    <text evidence="9">The sequence shown here is derived from an EMBL/GenBank/DDBJ whole genome shotgun (WGS) entry which is preliminary data.</text>
</comment>
<accession>W4Q1Y1</accession>
<dbReference type="Pfam" id="PF10502">
    <property type="entry name" value="Peptidase_S26"/>
    <property type="match status" value="1"/>
</dbReference>
<dbReference type="OrthoDB" id="9802919at2"/>
<dbReference type="Proteomes" id="UP000018890">
    <property type="component" value="Unassembled WGS sequence"/>
</dbReference>
<keyword evidence="7" id="KW-0645">Protease</keyword>
<dbReference type="Gene3D" id="2.10.109.10">
    <property type="entry name" value="Umud Fragment, subunit A"/>
    <property type="match status" value="1"/>
</dbReference>
<dbReference type="STRING" id="1236970.JCM9140_1757"/>
<keyword evidence="7" id="KW-0472">Membrane</keyword>
<dbReference type="InterPro" id="IPR019533">
    <property type="entry name" value="Peptidase_S26"/>
</dbReference>
<keyword evidence="10" id="KW-1185">Reference proteome</keyword>
<dbReference type="AlphaFoldDB" id="W4Q1Y1"/>
<feature type="transmembrane region" description="Helical" evidence="7">
    <location>
        <begin position="12"/>
        <end position="33"/>
    </location>
</feature>
<dbReference type="EMBL" id="BAUT01000013">
    <property type="protein sequence ID" value="GAE25748.1"/>
    <property type="molecule type" value="Genomic_DNA"/>
</dbReference>
<gene>
    <name evidence="9" type="ORF">JCM9140_1757</name>
</gene>
<dbReference type="GO" id="GO:0004252">
    <property type="term" value="F:serine-type endopeptidase activity"/>
    <property type="evidence" value="ECO:0007669"/>
    <property type="project" value="InterPro"/>
</dbReference>
<evidence type="ECO:0000256" key="4">
    <source>
        <dbReference type="ARBA" id="ARBA00013208"/>
    </source>
</evidence>
<dbReference type="InterPro" id="IPR019758">
    <property type="entry name" value="Pept_S26A_signal_pept_1_CS"/>
</dbReference>
<dbReference type="EC" id="3.4.21.89" evidence="4 7"/>
<dbReference type="InterPro" id="IPR036286">
    <property type="entry name" value="LexA/Signal_pep-like_sf"/>
</dbReference>